<dbReference type="Gene3D" id="3.30.70.2740">
    <property type="match status" value="1"/>
</dbReference>
<evidence type="ECO:0000256" key="5">
    <source>
        <dbReference type="ARBA" id="ARBA00023002"/>
    </source>
</evidence>
<dbReference type="Pfam" id="PF02754">
    <property type="entry name" value="CCG"/>
    <property type="match status" value="2"/>
</dbReference>
<dbReference type="Pfam" id="PF13183">
    <property type="entry name" value="Fer4_8"/>
    <property type="match status" value="1"/>
</dbReference>
<dbReference type="Gene3D" id="3.30.465.10">
    <property type="match status" value="1"/>
</dbReference>
<feature type="domain" description="4Fe-4S ferredoxin-type" evidence="9">
    <location>
        <begin position="646"/>
        <end position="675"/>
    </location>
</feature>
<dbReference type="InterPro" id="IPR009051">
    <property type="entry name" value="Helical_ferredxn"/>
</dbReference>
<dbReference type="Gene3D" id="3.30.70.2190">
    <property type="match status" value="1"/>
</dbReference>
<keyword evidence="6" id="KW-0408">Iron</keyword>
<dbReference type="InterPro" id="IPR016169">
    <property type="entry name" value="FAD-bd_PCMH_sub2"/>
</dbReference>
<keyword evidence="12" id="KW-1185">Reference proteome</keyword>
<dbReference type="PROSITE" id="PS51379">
    <property type="entry name" value="4FE4S_FER_2"/>
    <property type="match status" value="1"/>
</dbReference>
<dbReference type="EMBL" id="JAMTCJ010000002">
    <property type="protein sequence ID" value="MCP2176585.1"/>
    <property type="molecule type" value="Genomic_DNA"/>
</dbReference>
<dbReference type="RefSeq" id="WP_253661561.1">
    <property type="nucleotide sequence ID" value="NZ_BAAAJQ010000001.1"/>
</dbReference>
<dbReference type="InterPro" id="IPR004017">
    <property type="entry name" value="Cys_rich_dom"/>
</dbReference>
<evidence type="ECO:0000256" key="6">
    <source>
        <dbReference type="ARBA" id="ARBA00023004"/>
    </source>
</evidence>
<proteinExistence type="predicted"/>
<feature type="compositionally biased region" description="Basic and acidic residues" evidence="8">
    <location>
        <begin position="568"/>
        <end position="579"/>
    </location>
</feature>
<evidence type="ECO:0000256" key="7">
    <source>
        <dbReference type="ARBA" id="ARBA00023014"/>
    </source>
</evidence>
<dbReference type="InterPro" id="IPR036318">
    <property type="entry name" value="FAD-bd_PCMH-like_sf"/>
</dbReference>
<keyword evidence="5" id="KW-0560">Oxidoreductase</keyword>
<accession>A0ABT1HFT2</accession>
<dbReference type="InterPro" id="IPR006094">
    <property type="entry name" value="Oxid_FAD_bind_N"/>
</dbReference>
<dbReference type="PANTHER" id="PTHR11748:SF119">
    <property type="entry name" value="D-2-HYDROXYGLUTARATE DEHYDROGENASE"/>
    <property type="match status" value="1"/>
</dbReference>
<evidence type="ECO:0000313" key="12">
    <source>
        <dbReference type="Proteomes" id="UP001206895"/>
    </source>
</evidence>
<evidence type="ECO:0000256" key="8">
    <source>
        <dbReference type="SAM" id="MobiDB-lite"/>
    </source>
</evidence>
<comment type="caution">
    <text evidence="11">The sequence shown here is derived from an EMBL/GenBank/DDBJ whole genome shotgun (WGS) entry which is preliminary data.</text>
</comment>
<feature type="region of interest" description="Disordered" evidence="8">
    <location>
        <begin position="1000"/>
        <end position="1020"/>
    </location>
</feature>
<keyword evidence="2" id="KW-0285">Flavoprotein</keyword>
<dbReference type="InterPro" id="IPR016164">
    <property type="entry name" value="FAD-linked_Oxase-like_C"/>
</dbReference>
<dbReference type="SUPFAM" id="SSF46548">
    <property type="entry name" value="alpha-helical ferredoxin"/>
    <property type="match status" value="1"/>
</dbReference>
<dbReference type="InterPro" id="IPR004113">
    <property type="entry name" value="FAD-bd_oxidored_4_C"/>
</dbReference>
<evidence type="ECO:0000256" key="1">
    <source>
        <dbReference type="ARBA" id="ARBA00001974"/>
    </source>
</evidence>
<dbReference type="PROSITE" id="PS51387">
    <property type="entry name" value="FAD_PCMH"/>
    <property type="match status" value="1"/>
</dbReference>
<organism evidence="11 12">
    <name type="scientific">Williamsia maris</name>
    <dbReference type="NCBI Taxonomy" id="72806"/>
    <lineage>
        <taxon>Bacteria</taxon>
        <taxon>Bacillati</taxon>
        <taxon>Actinomycetota</taxon>
        <taxon>Actinomycetes</taxon>
        <taxon>Mycobacteriales</taxon>
        <taxon>Nocardiaceae</taxon>
        <taxon>Williamsia</taxon>
    </lineage>
</organism>
<keyword evidence="3" id="KW-0479">Metal-binding</keyword>
<dbReference type="SUPFAM" id="SSF55103">
    <property type="entry name" value="FAD-linked oxidases, C-terminal domain"/>
    <property type="match status" value="1"/>
</dbReference>
<evidence type="ECO:0000313" key="11">
    <source>
        <dbReference type="EMBL" id="MCP2176585.1"/>
    </source>
</evidence>
<dbReference type="SUPFAM" id="SSF56176">
    <property type="entry name" value="FAD-binding/transporter-associated domain-like"/>
    <property type="match status" value="1"/>
</dbReference>
<dbReference type="InterPro" id="IPR016166">
    <property type="entry name" value="FAD-bd_PCMH"/>
</dbReference>
<dbReference type="Gene3D" id="1.10.1060.10">
    <property type="entry name" value="Alpha-helical ferredoxin"/>
    <property type="match status" value="1"/>
</dbReference>
<evidence type="ECO:0000259" key="10">
    <source>
        <dbReference type="PROSITE" id="PS51387"/>
    </source>
</evidence>
<keyword evidence="4" id="KW-0274">FAD</keyword>
<dbReference type="Proteomes" id="UP001206895">
    <property type="component" value="Unassembled WGS sequence"/>
</dbReference>
<dbReference type="PROSITE" id="PS00198">
    <property type="entry name" value="4FE4S_FER_1"/>
    <property type="match status" value="1"/>
</dbReference>
<feature type="region of interest" description="Disordered" evidence="8">
    <location>
        <begin position="563"/>
        <end position="582"/>
    </location>
</feature>
<evidence type="ECO:0000256" key="4">
    <source>
        <dbReference type="ARBA" id="ARBA00022827"/>
    </source>
</evidence>
<gene>
    <name evidence="11" type="ORF">LX13_002404</name>
</gene>
<dbReference type="Pfam" id="PF02913">
    <property type="entry name" value="FAD-oxidase_C"/>
    <property type="match status" value="1"/>
</dbReference>
<dbReference type="PANTHER" id="PTHR11748">
    <property type="entry name" value="D-LACTATE DEHYDROGENASE"/>
    <property type="match status" value="1"/>
</dbReference>
<sequence length="1020" mass="109020">MSNAPAGELTSVDDRSRVGSDLRALGLDADDSSRRRAEYSYDASNYRLSPLCVVFPHDDVEVAATVAHCHSVGIPVIPRGGGTGMGGNAIGEGVVIDLSRHMTRVVTVDAEHRTALAQAGVVLTELQKAVRTDTDGALTFAPDPSSQSRATLGGAIGNDACGNHSVRYGRTTDHVVETNLVTADGLRVTATRTGLRATDPTDPAAVRRAEEIASALGDLVSANLAPLRTELERIPRQVSGYHLAHLLPERGFDVARALVGSEGTCALVVSAVVGLVPVAQHPQLLCLGYRDVVDAARDVPVMLSFSPSAIEGIDERIVATMRARRGRSSVEGLPDGHAWIYVELDEFSADDVPAAISDLLEKLRAEGRLVDARTVTDPTQRSMLWRVREDGAGLSSRLVDLDDPDAGSGYESWPGWEDSAVAPENLPEYLEGFTELLAQHGLTGVMYGHFGAGCMHVRITFDQRSESGRATMLAFCRDAAHLVVAHGGSLSGEHGDGRARSELLPIMYSPQMMGLFGAFKRIWDPTALLNPGSIVEPDAIGDNLALADIPSRTWSTAFDLGIPGPGADHGHSSGADHPHAKNGLDPFVHATQACIGVGRCRSHSGGVMCPSYRATKDEKDSTRGRSRVLQEMIRNAPDVESGWRSEDVREAMDLCLSCKACSTDCPTGVDMATYRSEFLHHHYRRRVRPMSHYALGWMPAWLRPATTMAPMINAVLATKLSGAAARLAGLDARRAMPQFSRRKEVRNHLRGLTKDTDAGTVLFLDSFTKAFRPEVGAAAARVLANHSSPGSTTSPGSASTGVSCEKDNCCALTWISTGQLDHARKVLTKTAEALDDGTDRPIVVPEPSCAAALYKDMPELVHTDAARRVAKRVRSFAAHVGEMLDDGWQPPTMPDAVTVQTHCHEYAVFGPATQASVLRRLGVSTVTTADGCCGVAGNFGFERGHYEVSMAVGEQALAPALRARVDDEPVLTDGFSCAMAVQQLVAVDDRIRPVTGTHLAQLLDPHPSGESAARPRGDHA</sequence>
<evidence type="ECO:0000256" key="2">
    <source>
        <dbReference type="ARBA" id="ARBA00022630"/>
    </source>
</evidence>
<name>A0ABT1HFT2_9NOCA</name>
<keyword evidence="7" id="KW-0411">Iron-sulfur</keyword>
<dbReference type="InterPro" id="IPR017896">
    <property type="entry name" value="4Fe4S_Fe-S-bd"/>
</dbReference>
<evidence type="ECO:0000256" key="3">
    <source>
        <dbReference type="ARBA" id="ARBA00022723"/>
    </source>
</evidence>
<feature type="domain" description="FAD-binding PCMH-type" evidence="10">
    <location>
        <begin position="46"/>
        <end position="278"/>
    </location>
</feature>
<dbReference type="Pfam" id="PF01565">
    <property type="entry name" value="FAD_binding_4"/>
    <property type="match status" value="1"/>
</dbReference>
<evidence type="ECO:0000259" key="9">
    <source>
        <dbReference type="PROSITE" id="PS51379"/>
    </source>
</evidence>
<protein>
    <submittedName>
        <fullName evidence="11">FAD/FMN-containing dehydrogenase</fullName>
    </submittedName>
</protein>
<dbReference type="InterPro" id="IPR017900">
    <property type="entry name" value="4Fe4S_Fe_S_CS"/>
</dbReference>
<reference evidence="11 12" key="1">
    <citation type="submission" date="2022-06" db="EMBL/GenBank/DDBJ databases">
        <title>Genomic Encyclopedia of Archaeal and Bacterial Type Strains, Phase II (KMG-II): from individual species to whole genera.</title>
        <authorList>
            <person name="Goeker M."/>
        </authorList>
    </citation>
    <scope>NUCLEOTIDE SEQUENCE [LARGE SCALE GENOMIC DNA]</scope>
    <source>
        <strain evidence="11 12">DSM 44693</strain>
    </source>
</reference>
<comment type="cofactor">
    <cofactor evidence="1">
        <name>FAD</name>
        <dbReference type="ChEBI" id="CHEBI:57692"/>
    </cofactor>
</comment>